<dbReference type="CDD" id="cd17321">
    <property type="entry name" value="MFS_MMR_MDR_like"/>
    <property type="match status" value="1"/>
</dbReference>
<dbReference type="PROSITE" id="PS50850">
    <property type="entry name" value="MFS"/>
    <property type="match status" value="1"/>
</dbReference>
<keyword evidence="3" id="KW-1003">Cell membrane</keyword>
<dbReference type="RefSeq" id="WP_338343279.1">
    <property type="nucleotide sequence ID" value="NZ_CAUZLH010000001.1"/>
</dbReference>
<dbReference type="PANTHER" id="PTHR42718">
    <property type="entry name" value="MAJOR FACILITATOR SUPERFAMILY MULTIDRUG TRANSPORTER MFSC"/>
    <property type="match status" value="1"/>
</dbReference>
<dbReference type="Gene3D" id="1.20.1250.20">
    <property type="entry name" value="MFS general substrate transporter like domains"/>
    <property type="match status" value="1"/>
</dbReference>
<evidence type="ECO:0000259" key="8">
    <source>
        <dbReference type="PROSITE" id="PS50850"/>
    </source>
</evidence>
<sequence length="524" mass="57783">MFKKYSLSFIFILGIFICMLDTTVMNVALPAISATTNTNLNTLSWALNAYTIIFASFTIPLTRIAEIYGKKKFFFLGALLFGTGSLISGFSFTFIILLIGRIIQSFGAAILFPLSMSMGIELIEGKTRTNTIAILGITQGLASAMGPTVGGMITQYLTWHWIFFINVPLAVIIIFLGIPTLRKTTIIQSTVQSIDFFGSLLGITMLASFTSVLIEGRQWGWTSAPTIALILVALISLIVFILIESKIQEPMISLDLFKNRNFLASAIVIILSNLFLVAVTVLLPNYFVNIENYSTLNASYMITPITFCIFIMSPLSGFLLEKIGPRWLVLIGFLLMGIGYELYANFNALNNVAMSSISGAFVGMGYGIITGPITVIAAADFKGDQLSSSQSVASVLRQVGISMAVAIFVSGLYTNLASAQRKAINYSNQEIVSLHLPHNVIDSMKKQSIESIKAKKYKSKTNESPTHIKAIDEQINEKIDLIKKNSKKEFTLAFSNLYKSALPFMVFGTFSIFIFPRKKEKLYR</sequence>
<comment type="subcellular location">
    <subcellularLocation>
        <location evidence="1">Cell membrane</location>
        <topology evidence="1">Multi-pass membrane protein</topology>
    </subcellularLocation>
</comment>
<feature type="transmembrane region" description="Helical" evidence="7">
    <location>
        <begin position="220"/>
        <end position="243"/>
    </location>
</feature>
<evidence type="ECO:0000256" key="7">
    <source>
        <dbReference type="SAM" id="Phobius"/>
    </source>
</evidence>
<dbReference type="Pfam" id="PF07690">
    <property type="entry name" value="MFS_1"/>
    <property type="match status" value="1"/>
</dbReference>
<evidence type="ECO:0000256" key="5">
    <source>
        <dbReference type="ARBA" id="ARBA00022989"/>
    </source>
</evidence>
<keyword evidence="10" id="KW-1185">Reference proteome</keyword>
<name>A0ABN9YNH3_9LACO</name>
<feature type="transmembrane region" description="Helical" evidence="7">
    <location>
        <begin position="159"/>
        <end position="181"/>
    </location>
</feature>
<dbReference type="PANTHER" id="PTHR42718:SF46">
    <property type="entry name" value="BLR6921 PROTEIN"/>
    <property type="match status" value="1"/>
</dbReference>
<keyword evidence="4 7" id="KW-0812">Transmembrane</keyword>
<dbReference type="NCBIfam" id="TIGR00711">
    <property type="entry name" value="efflux_EmrB"/>
    <property type="match status" value="1"/>
</dbReference>
<dbReference type="InterPro" id="IPR020846">
    <property type="entry name" value="MFS_dom"/>
</dbReference>
<evidence type="ECO:0000313" key="9">
    <source>
        <dbReference type="EMBL" id="CAK1228618.1"/>
    </source>
</evidence>
<feature type="transmembrane region" description="Helical" evidence="7">
    <location>
        <begin position="193"/>
        <end position="214"/>
    </location>
</feature>
<dbReference type="Proteomes" id="UP001314166">
    <property type="component" value="Unassembled WGS sequence"/>
</dbReference>
<dbReference type="PRINTS" id="PR01036">
    <property type="entry name" value="TCRTETB"/>
</dbReference>
<dbReference type="InterPro" id="IPR036259">
    <property type="entry name" value="MFS_trans_sf"/>
</dbReference>
<accession>A0ABN9YNH3</accession>
<protein>
    <submittedName>
        <fullName evidence="9">Na+/melibiose symporter or related transporter (MelB)</fullName>
    </submittedName>
</protein>
<gene>
    <name evidence="9" type="ORF">R55214_HHFBAMCI_00242</name>
</gene>
<keyword evidence="5 7" id="KW-1133">Transmembrane helix</keyword>
<feature type="transmembrane region" description="Helical" evidence="7">
    <location>
        <begin position="327"/>
        <end position="346"/>
    </location>
</feature>
<feature type="transmembrane region" description="Helical" evidence="7">
    <location>
        <begin position="299"/>
        <end position="320"/>
    </location>
</feature>
<feature type="transmembrane region" description="Helical" evidence="7">
    <location>
        <begin position="391"/>
        <end position="413"/>
    </location>
</feature>
<dbReference type="InterPro" id="IPR004638">
    <property type="entry name" value="EmrB-like"/>
</dbReference>
<dbReference type="EMBL" id="CAUZMB010000001">
    <property type="protein sequence ID" value="CAK1228618.1"/>
    <property type="molecule type" value="Genomic_DNA"/>
</dbReference>
<evidence type="ECO:0000256" key="1">
    <source>
        <dbReference type="ARBA" id="ARBA00004651"/>
    </source>
</evidence>
<feature type="transmembrane region" description="Helical" evidence="7">
    <location>
        <begin position="102"/>
        <end position="120"/>
    </location>
</feature>
<proteinExistence type="predicted"/>
<feature type="transmembrane region" description="Helical" evidence="7">
    <location>
        <begin position="263"/>
        <end position="287"/>
    </location>
</feature>
<evidence type="ECO:0000256" key="4">
    <source>
        <dbReference type="ARBA" id="ARBA00022692"/>
    </source>
</evidence>
<feature type="transmembrane region" description="Helical" evidence="7">
    <location>
        <begin position="42"/>
        <end position="61"/>
    </location>
</feature>
<dbReference type="Gene3D" id="1.20.1720.10">
    <property type="entry name" value="Multidrug resistance protein D"/>
    <property type="match status" value="1"/>
</dbReference>
<dbReference type="InterPro" id="IPR011701">
    <property type="entry name" value="MFS"/>
</dbReference>
<evidence type="ECO:0000313" key="10">
    <source>
        <dbReference type="Proteomes" id="UP001314166"/>
    </source>
</evidence>
<feature type="transmembrane region" description="Helical" evidence="7">
    <location>
        <begin position="73"/>
        <end position="96"/>
    </location>
</feature>
<organism evidence="9 10">
    <name type="scientific">Fructobacillus evanidus</name>
    <dbReference type="NCBI Taxonomy" id="3064281"/>
    <lineage>
        <taxon>Bacteria</taxon>
        <taxon>Bacillati</taxon>
        <taxon>Bacillota</taxon>
        <taxon>Bacilli</taxon>
        <taxon>Lactobacillales</taxon>
        <taxon>Lactobacillaceae</taxon>
        <taxon>Fructobacillus</taxon>
    </lineage>
</organism>
<feature type="domain" description="Major facilitator superfamily (MFS) profile" evidence="8">
    <location>
        <begin position="7"/>
        <end position="445"/>
    </location>
</feature>
<feature type="transmembrane region" description="Helical" evidence="7">
    <location>
        <begin position="497"/>
        <end position="515"/>
    </location>
</feature>
<feature type="transmembrane region" description="Helical" evidence="7">
    <location>
        <begin position="352"/>
        <end position="379"/>
    </location>
</feature>
<reference evidence="9 10" key="1">
    <citation type="submission" date="2023-10" db="EMBL/GenBank/DDBJ databases">
        <authorList>
            <person name="Botero Cardona J."/>
        </authorList>
    </citation>
    <scope>NUCLEOTIDE SEQUENCE [LARGE SCALE GENOMIC DNA]</scope>
    <source>
        <strain evidence="9 10">R-55214</strain>
    </source>
</reference>
<keyword evidence="2" id="KW-0813">Transport</keyword>
<evidence type="ECO:0000256" key="2">
    <source>
        <dbReference type="ARBA" id="ARBA00022448"/>
    </source>
</evidence>
<evidence type="ECO:0000256" key="3">
    <source>
        <dbReference type="ARBA" id="ARBA00022475"/>
    </source>
</evidence>
<evidence type="ECO:0000256" key="6">
    <source>
        <dbReference type="ARBA" id="ARBA00023136"/>
    </source>
</evidence>
<dbReference type="SUPFAM" id="SSF103473">
    <property type="entry name" value="MFS general substrate transporter"/>
    <property type="match status" value="2"/>
</dbReference>
<comment type="caution">
    <text evidence="9">The sequence shown here is derived from an EMBL/GenBank/DDBJ whole genome shotgun (WGS) entry which is preliminary data.</text>
</comment>
<keyword evidence="6 7" id="KW-0472">Membrane</keyword>